<dbReference type="PROSITE" id="PS00731">
    <property type="entry name" value="AP_NUCLEASE_F2_3"/>
    <property type="match status" value="1"/>
</dbReference>
<feature type="compositionally biased region" description="Low complexity" evidence="9">
    <location>
        <begin position="107"/>
        <end position="123"/>
    </location>
</feature>
<dbReference type="GO" id="GO:0005634">
    <property type="term" value="C:nucleus"/>
    <property type="evidence" value="ECO:0007669"/>
    <property type="project" value="TreeGrafter"/>
</dbReference>
<evidence type="ECO:0000256" key="1">
    <source>
        <dbReference type="ARBA" id="ARBA00001947"/>
    </source>
</evidence>
<feature type="domain" description="Xylose isomerase-like TIM barrel" evidence="10">
    <location>
        <begin position="716"/>
        <end position="973"/>
    </location>
</feature>
<dbReference type="Pfam" id="PF01261">
    <property type="entry name" value="AP_endonuc_2"/>
    <property type="match status" value="1"/>
</dbReference>
<sequence>MSEPKLQKRSVVAKRAANLRDSIRDSKENLSLMSSTRKADNLPQVPEPPALKESISPRIPSAPLTVAAAAAALDLKERRSMSSNLPLRKSMSAVTPSLSGGSRASSEDSPPSVASSVSYTPASRNGATFRGDVGRLTPFGMARQLSTPDSVASALRTRTPSMPTPPSLRSSASLRLQRTATPDVPSTKPKEGQKDDHGEKASEGADSTASRDISEELVAAQRERDALRSSQSQLQAELQKYRSTVASLQSESSSLRSNCTVAETTKSVSTKVMLDLTQQTLALNAEKNELRELLEQQSQEMESLLAERDSRHQAAHRAAEASLRQVEEMDVEVARLKGDLAYRSDELARAKGKEASMARELEGLRGTRHALDTSLRTARQDLQVARQQVDTLNSAAAALREEQAAGQQQVAELERQVQAEAHARAQGWAQLANVEEQLRQAEAQAGKQSKLVSSLEAQVASQAARVASLLQEAQQAVEARRGLEEELDIQSHKVASLARELEAAEEHLALQLAAKARLEAELQARGGTIAAMSAQIEQAGSKARQLEQQLATKEGLEAELAARSATVASMSAQIQQAAKKAMQLEQQLEREAEERQASSAAMAADLEAATQKVTQLEEQLSAVTAAKAVLEEQLAAEMAAKVQVEQKLADSTLQVSSLASEIQVFTQRAQELEALLQQRASEGPPATPYSQRHVPRKWVGAHVSMAGGIEKAVVHASAIGAHAFALDTRSKRRWDCPPISDTSAAAFRAACEAFGFNSRQILPHGSYLINLGSPDPDMVQKSYAAFLEEIQRCETLGLELYNFHPGSTCGLCSEEESMDRIAAHINKAHAATDKVIVVLENTAGQGKSVGHKFAHLRYIIDRVQDKARIGVCIDTCHAFAAGYDVSTSEGLKATMQEFDEVVGLQYLRGMHLNDSKTDLGSRKDRHENLGRGRIGLACFTHIMNDSRFDGIPLIMETPVQCSGPKLNYKKSLQEHRPVFRQTEEEAGQSTDCRDIAMLYSLCT</sequence>
<evidence type="ECO:0000256" key="6">
    <source>
        <dbReference type="ARBA" id="ARBA00022833"/>
    </source>
</evidence>
<comment type="similarity">
    <text evidence="2">Belongs to the AP endonuclease 2 family.</text>
</comment>
<dbReference type="PROSITE" id="PS00730">
    <property type="entry name" value="AP_NUCLEASE_F2_2"/>
    <property type="match status" value="1"/>
</dbReference>
<feature type="coiled-coil region" evidence="8">
    <location>
        <begin position="217"/>
        <end position="307"/>
    </location>
</feature>
<evidence type="ECO:0000256" key="4">
    <source>
        <dbReference type="ARBA" id="ARBA00022763"/>
    </source>
</evidence>
<dbReference type="Proteomes" id="UP001489004">
    <property type="component" value="Unassembled WGS sequence"/>
</dbReference>
<dbReference type="FunFam" id="3.20.20.150:FF:000001">
    <property type="entry name" value="Probable endonuclease 4"/>
    <property type="match status" value="1"/>
</dbReference>
<protein>
    <recommendedName>
        <fullName evidence="10">Xylose isomerase-like TIM barrel domain-containing protein</fullName>
    </recommendedName>
</protein>
<dbReference type="EMBL" id="JALJOR010000005">
    <property type="protein sequence ID" value="KAK9816638.1"/>
    <property type="molecule type" value="Genomic_DNA"/>
</dbReference>
<keyword evidence="8" id="KW-0175">Coiled coil</keyword>
<dbReference type="SUPFAM" id="SSF57997">
    <property type="entry name" value="Tropomyosin"/>
    <property type="match status" value="1"/>
</dbReference>
<comment type="caution">
    <text evidence="11">The sequence shown here is derived from an EMBL/GenBank/DDBJ whole genome shotgun (WGS) entry which is preliminary data.</text>
</comment>
<evidence type="ECO:0000256" key="5">
    <source>
        <dbReference type="ARBA" id="ARBA00022801"/>
    </source>
</evidence>
<evidence type="ECO:0000256" key="2">
    <source>
        <dbReference type="ARBA" id="ARBA00005340"/>
    </source>
</evidence>
<feature type="compositionally biased region" description="Basic and acidic residues" evidence="9">
    <location>
        <begin position="188"/>
        <end position="203"/>
    </location>
</feature>
<feature type="compositionally biased region" description="Polar residues" evidence="9">
    <location>
        <begin position="92"/>
        <end position="103"/>
    </location>
</feature>
<dbReference type="GO" id="GO:0003906">
    <property type="term" value="F:DNA-(apurinic or apyrimidinic site) endonuclease activity"/>
    <property type="evidence" value="ECO:0007669"/>
    <property type="project" value="TreeGrafter"/>
</dbReference>
<dbReference type="SUPFAM" id="SSF51658">
    <property type="entry name" value="Xylose isomerase-like"/>
    <property type="match status" value="1"/>
</dbReference>
<dbReference type="InterPro" id="IPR018246">
    <property type="entry name" value="AP_endonuc_F2_Zn_BS"/>
</dbReference>
<keyword evidence="4" id="KW-0227">DNA damage</keyword>
<dbReference type="InterPro" id="IPR001719">
    <property type="entry name" value="AP_endonuc_2"/>
</dbReference>
<feature type="region of interest" description="Disordered" evidence="9">
    <location>
        <begin position="1"/>
        <end position="59"/>
    </location>
</feature>
<keyword evidence="12" id="KW-1185">Reference proteome</keyword>
<dbReference type="PANTHER" id="PTHR21445">
    <property type="entry name" value="ENDONUCLEASE IV ENDODEOXYRIBONUCLEASE IV"/>
    <property type="match status" value="1"/>
</dbReference>
<evidence type="ECO:0000256" key="3">
    <source>
        <dbReference type="ARBA" id="ARBA00022723"/>
    </source>
</evidence>
<dbReference type="HAMAP" id="MF_00152">
    <property type="entry name" value="Nfo"/>
    <property type="match status" value="1"/>
</dbReference>
<dbReference type="GO" id="GO:0003677">
    <property type="term" value="F:DNA binding"/>
    <property type="evidence" value="ECO:0007669"/>
    <property type="project" value="InterPro"/>
</dbReference>
<dbReference type="PROSITE" id="PS00729">
    <property type="entry name" value="AP_NUCLEASE_F2_1"/>
    <property type="match status" value="1"/>
</dbReference>
<evidence type="ECO:0000256" key="9">
    <source>
        <dbReference type="SAM" id="MobiDB-lite"/>
    </source>
</evidence>
<keyword evidence="5" id="KW-0378">Hydrolase</keyword>
<evidence type="ECO:0000256" key="7">
    <source>
        <dbReference type="ARBA" id="ARBA00023204"/>
    </source>
</evidence>
<dbReference type="Gene3D" id="3.20.20.150">
    <property type="entry name" value="Divalent-metal-dependent TIM barrel enzymes"/>
    <property type="match status" value="1"/>
</dbReference>
<comment type="cofactor">
    <cofactor evidence="1">
        <name>Zn(2+)</name>
        <dbReference type="ChEBI" id="CHEBI:29105"/>
    </cofactor>
</comment>
<dbReference type="InterPro" id="IPR036237">
    <property type="entry name" value="Xyl_isomerase-like_sf"/>
</dbReference>
<dbReference type="GO" id="GO:0006284">
    <property type="term" value="P:base-excision repair"/>
    <property type="evidence" value="ECO:0007669"/>
    <property type="project" value="TreeGrafter"/>
</dbReference>
<proteinExistence type="inferred from homology"/>
<accession>A0AAW1Q7G0</accession>
<dbReference type="GO" id="GO:0008270">
    <property type="term" value="F:zinc ion binding"/>
    <property type="evidence" value="ECO:0007669"/>
    <property type="project" value="InterPro"/>
</dbReference>
<dbReference type="GO" id="GO:0008081">
    <property type="term" value="F:phosphoric diester hydrolase activity"/>
    <property type="evidence" value="ECO:0007669"/>
    <property type="project" value="TreeGrafter"/>
</dbReference>
<feature type="coiled-coil region" evidence="8">
    <location>
        <begin position="375"/>
        <end position="675"/>
    </location>
</feature>
<dbReference type="AlphaFoldDB" id="A0AAW1Q7G0"/>
<feature type="compositionally biased region" description="Low complexity" evidence="9">
    <location>
        <begin position="155"/>
        <end position="180"/>
    </location>
</feature>
<evidence type="ECO:0000259" key="10">
    <source>
        <dbReference type="Pfam" id="PF01261"/>
    </source>
</evidence>
<dbReference type="CDD" id="cd00019">
    <property type="entry name" value="AP2Ec"/>
    <property type="match status" value="1"/>
</dbReference>
<evidence type="ECO:0000313" key="11">
    <source>
        <dbReference type="EMBL" id="KAK9816638.1"/>
    </source>
</evidence>
<keyword evidence="3" id="KW-0479">Metal-binding</keyword>
<name>A0AAW1Q7G0_9CHLO</name>
<dbReference type="SMART" id="SM00518">
    <property type="entry name" value="AP2Ec"/>
    <property type="match status" value="1"/>
</dbReference>
<dbReference type="PROSITE" id="PS51432">
    <property type="entry name" value="AP_NUCLEASE_F2_4"/>
    <property type="match status" value="1"/>
</dbReference>
<evidence type="ECO:0000256" key="8">
    <source>
        <dbReference type="SAM" id="Coils"/>
    </source>
</evidence>
<dbReference type="InterPro" id="IPR013022">
    <property type="entry name" value="Xyl_isomerase-like_TIM-brl"/>
</dbReference>
<dbReference type="PANTHER" id="PTHR21445:SF0">
    <property type="entry name" value="APURINIC-APYRIMIDINIC ENDONUCLEASE"/>
    <property type="match status" value="1"/>
</dbReference>
<organism evidence="11 12">
    <name type="scientific">[Myrmecia] bisecta</name>
    <dbReference type="NCBI Taxonomy" id="41462"/>
    <lineage>
        <taxon>Eukaryota</taxon>
        <taxon>Viridiplantae</taxon>
        <taxon>Chlorophyta</taxon>
        <taxon>core chlorophytes</taxon>
        <taxon>Trebouxiophyceae</taxon>
        <taxon>Trebouxiales</taxon>
        <taxon>Trebouxiaceae</taxon>
        <taxon>Myrmecia</taxon>
    </lineage>
</organism>
<keyword evidence="6" id="KW-0862">Zinc</keyword>
<dbReference type="Gene3D" id="1.10.287.1490">
    <property type="match status" value="1"/>
</dbReference>
<reference evidence="11 12" key="1">
    <citation type="journal article" date="2024" name="Nat. Commun.">
        <title>Phylogenomics reveals the evolutionary origins of lichenization in chlorophyte algae.</title>
        <authorList>
            <person name="Puginier C."/>
            <person name="Libourel C."/>
            <person name="Otte J."/>
            <person name="Skaloud P."/>
            <person name="Haon M."/>
            <person name="Grisel S."/>
            <person name="Petersen M."/>
            <person name="Berrin J.G."/>
            <person name="Delaux P.M."/>
            <person name="Dal Grande F."/>
            <person name="Keller J."/>
        </authorList>
    </citation>
    <scope>NUCLEOTIDE SEQUENCE [LARGE SCALE GENOMIC DNA]</scope>
    <source>
        <strain evidence="11 12">SAG 2043</strain>
    </source>
</reference>
<gene>
    <name evidence="11" type="ORF">WJX72_003128</name>
</gene>
<feature type="region of interest" description="Disordered" evidence="9">
    <location>
        <begin position="80"/>
        <end position="212"/>
    </location>
</feature>
<evidence type="ECO:0000313" key="12">
    <source>
        <dbReference type="Proteomes" id="UP001489004"/>
    </source>
</evidence>
<keyword evidence="7" id="KW-0234">DNA repair</keyword>
<dbReference type="NCBIfam" id="NF002199">
    <property type="entry name" value="PRK01060.1-4"/>
    <property type="match status" value="1"/>
</dbReference>
<dbReference type="NCBIfam" id="TIGR00587">
    <property type="entry name" value="nfo"/>
    <property type="match status" value="1"/>
</dbReference>
<dbReference type="GO" id="GO:0005739">
    <property type="term" value="C:mitochondrion"/>
    <property type="evidence" value="ECO:0007669"/>
    <property type="project" value="TreeGrafter"/>
</dbReference>